<evidence type="ECO:0000256" key="4">
    <source>
        <dbReference type="ARBA" id="ARBA00022519"/>
    </source>
</evidence>
<comment type="caution">
    <text evidence="10">The sequence shown here is derived from an EMBL/GenBank/DDBJ whole genome shotgun (WGS) entry which is preliminary data.</text>
</comment>
<feature type="transmembrane region" description="Helical" evidence="8">
    <location>
        <begin position="202"/>
        <end position="228"/>
    </location>
</feature>
<dbReference type="Pfam" id="PF12832">
    <property type="entry name" value="MFS_1_like"/>
    <property type="match status" value="1"/>
</dbReference>
<sequence length="385" mass="40423">MSRHGTAARLSFYYAALFTAVGAHMPFWPLWLKDKGLGATDIGLIMAATYLTKIMVGPAAGHLVDRHGDRRHPMSLLAAGATLVWLLFSLVDGFGPILAVTVLAVGLWSGIFPLGESLAMMETQRHRLDYGRVRLWGSLTFIASAIATGSLLTRQPSAVMVWVVAAALGLTALACWCLPTSVAAGRGKAPATPLWPLLKHPVFLAFLATTSVGTASHTVYYAFATIHWQAAGIDGDTIGLLWAEGVIAEVVLFAFSGWVVGKLGPGRLLIIATCAGMVRWLGLGMFTAIPALAAFQLLHAATFGCAHLGAMHFIARAVPPTLSARAQGMLSAVAMGAAPGLMSPLAGRLYESLGSSAFFVMTGLSLVGAGLALFLARRWDGGTIV</sequence>
<dbReference type="InterPro" id="IPR036259">
    <property type="entry name" value="MFS_trans_sf"/>
</dbReference>
<keyword evidence="3" id="KW-1003">Cell membrane</keyword>
<feature type="transmembrane region" description="Helical" evidence="8">
    <location>
        <begin position="73"/>
        <end position="91"/>
    </location>
</feature>
<evidence type="ECO:0000256" key="6">
    <source>
        <dbReference type="ARBA" id="ARBA00022989"/>
    </source>
</evidence>
<keyword evidence="2" id="KW-0813">Transport</keyword>
<dbReference type="Proteomes" id="UP000680714">
    <property type="component" value="Unassembled WGS sequence"/>
</dbReference>
<protein>
    <submittedName>
        <fullName evidence="10">MFS transporter</fullName>
    </submittedName>
</protein>
<feature type="transmembrane region" description="Helical" evidence="8">
    <location>
        <begin position="135"/>
        <end position="153"/>
    </location>
</feature>
<evidence type="ECO:0000256" key="3">
    <source>
        <dbReference type="ARBA" id="ARBA00022475"/>
    </source>
</evidence>
<dbReference type="PANTHER" id="PTHR23522:SF10">
    <property type="entry name" value="3-PHENYLPROPIONIC ACID TRANSPORTER-RELATED"/>
    <property type="match status" value="1"/>
</dbReference>
<keyword evidence="11" id="KW-1185">Reference proteome</keyword>
<evidence type="ECO:0000259" key="9">
    <source>
        <dbReference type="Pfam" id="PF12832"/>
    </source>
</evidence>
<keyword evidence="7 8" id="KW-0472">Membrane</keyword>
<evidence type="ECO:0000256" key="2">
    <source>
        <dbReference type="ARBA" id="ARBA00022448"/>
    </source>
</evidence>
<proteinExistence type="predicted"/>
<gene>
    <name evidence="10" type="ORF">KEC16_04570</name>
</gene>
<feature type="transmembrane region" description="Helical" evidence="8">
    <location>
        <begin position="240"/>
        <end position="261"/>
    </location>
</feature>
<feature type="transmembrane region" description="Helical" evidence="8">
    <location>
        <begin position="356"/>
        <end position="376"/>
    </location>
</feature>
<dbReference type="PANTHER" id="PTHR23522">
    <property type="entry name" value="BLL5896 PROTEIN"/>
    <property type="match status" value="1"/>
</dbReference>
<keyword evidence="4" id="KW-0997">Cell inner membrane</keyword>
<evidence type="ECO:0000256" key="8">
    <source>
        <dbReference type="SAM" id="Phobius"/>
    </source>
</evidence>
<dbReference type="InterPro" id="IPR024989">
    <property type="entry name" value="MFS_assoc_dom"/>
</dbReference>
<feature type="transmembrane region" description="Helical" evidence="8">
    <location>
        <begin position="42"/>
        <end position="61"/>
    </location>
</feature>
<name>A0ABS5I9N3_9PROT</name>
<evidence type="ECO:0000256" key="1">
    <source>
        <dbReference type="ARBA" id="ARBA00004429"/>
    </source>
</evidence>
<evidence type="ECO:0000256" key="7">
    <source>
        <dbReference type="ARBA" id="ARBA00023136"/>
    </source>
</evidence>
<comment type="subcellular location">
    <subcellularLocation>
        <location evidence="1">Cell inner membrane</location>
        <topology evidence="1">Multi-pass membrane protein</topology>
    </subcellularLocation>
</comment>
<dbReference type="PIRSF" id="PIRSF004925">
    <property type="entry name" value="HcaT"/>
    <property type="match status" value="1"/>
</dbReference>
<dbReference type="EMBL" id="JAGTUF010000002">
    <property type="protein sequence ID" value="MBR9970981.1"/>
    <property type="molecule type" value="Genomic_DNA"/>
</dbReference>
<dbReference type="RefSeq" id="WP_211546492.1">
    <property type="nucleotide sequence ID" value="NZ_JAGTUF010000002.1"/>
</dbReference>
<dbReference type="Gene3D" id="1.20.1250.20">
    <property type="entry name" value="MFS general substrate transporter like domains"/>
    <property type="match status" value="2"/>
</dbReference>
<accession>A0ABS5I9N3</accession>
<feature type="transmembrane region" description="Helical" evidence="8">
    <location>
        <begin position="159"/>
        <end position="182"/>
    </location>
</feature>
<dbReference type="NCBIfam" id="NF037955">
    <property type="entry name" value="mfs"/>
    <property type="match status" value="1"/>
</dbReference>
<feature type="transmembrane region" description="Helical" evidence="8">
    <location>
        <begin position="12"/>
        <end position="30"/>
    </location>
</feature>
<feature type="transmembrane region" description="Helical" evidence="8">
    <location>
        <begin position="97"/>
        <end position="114"/>
    </location>
</feature>
<evidence type="ECO:0000313" key="10">
    <source>
        <dbReference type="EMBL" id="MBR9970981.1"/>
    </source>
</evidence>
<dbReference type="SUPFAM" id="SSF103473">
    <property type="entry name" value="MFS general substrate transporter"/>
    <property type="match status" value="1"/>
</dbReference>
<keyword evidence="6 8" id="KW-1133">Transmembrane helix</keyword>
<reference evidence="10 11" key="1">
    <citation type="submission" date="2021-04" db="EMBL/GenBank/DDBJ databases">
        <title>Magnetospirillum sulfuroxidans sp. nov., a facultative chemolithoautotrophic sulfur-oxidizing alphaproteobacterium isolated from freshwater sediment and proposals for Paramagetospirillum gen. nov., and Magnetospirillaceae fam. nov.</title>
        <authorList>
            <person name="Koziaeva V."/>
            <person name="Geelhoed J.S."/>
            <person name="Sorokin D.Y."/>
            <person name="Grouzdev D.S."/>
        </authorList>
    </citation>
    <scope>NUCLEOTIDE SEQUENCE [LARGE SCALE GENOMIC DNA]</scope>
    <source>
        <strain evidence="10 11">J10</strain>
    </source>
</reference>
<evidence type="ECO:0000256" key="5">
    <source>
        <dbReference type="ARBA" id="ARBA00022692"/>
    </source>
</evidence>
<dbReference type="InterPro" id="IPR026032">
    <property type="entry name" value="HcaT-like"/>
</dbReference>
<evidence type="ECO:0000313" key="11">
    <source>
        <dbReference type="Proteomes" id="UP000680714"/>
    </source>
</evidence>
<feature type="domain" description="Major facilitator superfamily associated" evidence="9">
    <location>
        <begin position="9"/>
        <end position="359"/>
    </location>
</feature>
<keyword evidence="5 8" id="KW-0812">Transmembrane</keyword>
<organism evidence="10 11">
    <name type="scientific">Magnetospirillum sulfuroxidans</name>
    <dbReference type="NCBI Taxonomy" id="611300"/>
    <lineage>
        <taxon>Bacteria</taxon>
        <taxon>Pseudomonadati</taxon>
        <taxon>Pseudomonadota</taxon>
        <taxon>Alphaproteobacteria</taxon>
        <taxon>Rhodospirillales</taxon>
        <taxon>Rhodospirillaceae</taxon>
        <taxon>Magnetospirillum</taxon>
    </lineage>
</organism>